<dbReference type="Pfam" id="PF23977">
    <property type="entry name" value="Pam3_Gp34"/>
    <property type="match status" value="1"/>
</dbReference>
<proteinExistence type="predicted"/>
<sequence>TFANLVRMTTVGMSNDKGSWSGVQFELEGLVKNPDHFKAAADLYKSFVGGEVKVDYSKQEQPRGDAGGVGDATEAEEF</sequence>
<protein>
    <submittedName>
        <fullName evidence="2">Uncharacterized protein</fullName>
    </submittedName>
</protein>
<reference evidence="2 3" key="1">
    <citation type="submission" date="2021-05" db="EMBL/GenBank/DDBJ databases">
        <title>Lytic bacteriophages targeting P. aeruginosa isolated from hospital wastewater.</title>
        <authorList>
            <person name="Nordstrom H.R."/>
            <person name="Evans D.R."/>
            <person name="Finney A.G."/>
            <person name="Westbrook K.J."/>
            <person name="Yassin M.H."/>
            <person name="Doi Y."/>
            <person name="Van Tyne D."/>
        </authorList>
    </citation>
    <scope>NUCLEOTIDE SEQUENCE [LARGE SCALE GENOMIC DNA]</scope>
</reference>
<evidence type="ECO:0000256" key="1">
    <source>
        <dbReference type="SAM" id="MobiDB-lite"/>
    </source>
</evidence>
<evidence type="ECO:0000313" key="2">
    <source>
        <dbReference type="EMBL" id="QVJ13072.1"/>
    </source>
</evidence>
<dbReference type="Proteomes" id="UP000827363">
    <property type="component" value="Segment"/>
</dbReference>
<dbReference type="EMBL" id="MZ089736">
    <property type="protein sequence ID" value="QVJ13072.1"/>
    <property type="molecule type" value="Genomic_DNA"/>
</dbReference>
<feature type="region of interest" description="Disordered" evidence="1">
    <location>
        <begin position="58"/>
        <end position="78"/>
    </location>
</feature>
<accession>A0AAE7UTE9</accession>
<keyword evidence="3" id="KW-1185">Reference proteome</keyword>
<organism evidence="2 3">
    <name type="scientific">Pseudomonas phage PSA25</name>
    <dbReference type="NCBI Taxonomy" id="2833439"/>
    <lineage>
        <taxon>Viruses</taxon>
        <taxon>Duplodnaviria</taxon>
        <taxon>Heunggongvirae</taxon>
        <taxon>Uroviricota</taxon>
        <taxon>Caudoviricetes</taxon>
        <taxon>Lindbergviridae</taxon>
        <taxon>Pbunavirus</taxon>
        <taxon>Pbunavirus PSA25</taxon>
    </lineage>
</organism>
<evidence type="ECO:0000313" key="3">
    <source>
        <dbReference type="Proteomes" id="UP000827363"/>
    </source>
</evidence>
<feature type="non-terminal residue" evidence="2">
    <location>
        <position position="1"/>
    </location>
</feature>
<dbReference type="InterPro" id="IPR056957">
    <property type="entry name" value="Pam3_Gp34-like"/>
</dbReference>
<name>A0AAE7UTE9_9CAUD</name>